<accession>A0AAW2YYV9</accession>
<comment type="caution">
    <text evidence="1">The sequence shown here is derived from an EMBL/GenBank/DDBJ whole genome shotgun (WGS) entry which is preliminary data.</text>
</comment>
<organism evidence="1 2">
    <name type="scientific">Acrasis kona</name>
    <dbReference type="NCBI Taxonomy" id="1008807"/>
    <lineage>
        <taxon>Eukaryota</taxon>
        <taxon>Discoba</taxon>
        <taxon>Heterolobosea</taxon>
        <taxon>Tetramitia</taxon>
        <taxon>Eutetramitia</taxon>
        <taxon>Acrasidae</taxon>
        <taxon>Acrasis</taxon>
    </lineage>
</organism>
<dbReference type="AlphaFoldDB" id="A0AAW2YYV9"/>
<name>A0AAW2YYV9_9EUKA</name>
<evidence type="ECO:0000313" key="2">
    <source>
        <dbReference type="Proteomes" id="UP001431209"/>
    </source>
</evidence>
<proteinExistence type="predicted"/>
<dbReference type="Proteomes" id="UP001431209">
    <property type="component" value="Unassembled WGS sequence"/>
</dbReference>
<reference evidence="1 2" key="1">
    <citation type="submission" date="2024-03" db="EMBL/GenBank/DDBJ databases">
        <title>The Acrasis kona genome and developmental transcriptomes reveal deep origins of eukaryotic multicellular pathways.</title>
        <authorList>
            <person name="Sheikh S."/>
            <person name="Fu C.-J."/>
            <person name="Brown M.W."/>
            <person name="Baldauf S.L."/>
        </authorList>
    </citation>
    <scope>NUCLEOTIDE SEQUENCE [LARGE SCALE GENOMIC DNA]</scope>
    <source>
        <strain evidence="1 2">ATCC MYA-3509</strain>
    </source>
</reference>
<sequence>MSRTVQFFSDVTIINTNVTVPPLVLLEEHDIIKTQVLSQQTRLGMLRGLQRVRNKGYPIIPAHTLIHSLESLGGHLYCSCTGVAYVLQYLMRFAPSLHTISFLNAAYKKQTNLSQFDITSSIETSVYYKSTQVENVVQYILDKKLIANYADDLIKTAVARGAILTGDLDYIHLVIKMFQIAIPSIEIEKSIQAQTTSIMNAARNGHLDGNVLKKFILSSSTHEQLKLIETVFCYHLTDPQLCTNIALKVIDLKDAIFGIDDETHQSLMHLATKYELPIILNRLSCDKDPNEILEFLLQACDESWNYTLQRIIKSTKNDYLLIQFIRLAGKRIYPFLDRIINLAFELQHAEVICFILTEWHLPQLTSEDRLDQQIINSCKRIYEMFIKRACEGDLKMLRLVVKGHYDINNKILFLNKIFSELVRERAQCSWYQVSKGASVRSAIMFVCEMLLVIDEQDFMANYDLYKSFRDDFTAGWLLQKKIEKGDFDYLKDFTKNNGVRVLCRTDSRWSGLMIRKYTLAINALDRLSITQRATQPAHNIVVKKEEKDLIVPEQQMLCDLLEFIVEDVQHNGVLNDKSMIQLSFDVVCKLKKCGDPTIKERANVLFDKFLDL</sequence>
<keyword evidence="2" id="KW-1185">Reference proteome</keyword>
<evidence type="ECO:0000313" key="1">
    <source>
        <dbReference type="EMBL" id="KAL0482304.1"/>
    </source>
</evidence>
<protein>
    <submittedName>
        <fullName evidence="1">tRNA (Guanine-N(1)-)-methyltransferase</fullName>
    </submittedName>
</protein>
<gene>
    <name evidence="1" type="ORF">AKO1_012950</name>
</gene>
<dbReference type="EMBL" id="JAOPGA020000840">
    <property type="protein sequence ID" value="KAL0482304.1"/>
    <property type="molecule type" value="Genomic_DNA"/>
</dbReference>